<accession>A0A917MGH6</accession>
<gene>
    <name evidence="1" type="ORF">GCM10007036_06960</name>
</gene>
<name>A0A917MGH6_9HYPH</name>
<dbReference type="EMBL" id="BMES01000001">
    <property type="protein sequence ID" value="GGH10427.1"/>
    <property type="molecule type" value="Genomic_DNA"/>
</dbReference>
<protein>
    <submittedName>
        <fullName evidence="1">Uncharacterized protein</fullName>
    </submittedName>
</protein>
<reference evidence="1" key="1">
    <citation type="journal article" date="2014" name="Int. J. Syst. Evol. Microbiol.">
        <title>Complete genome sequence of Corynebacterium casei LMG S-19264T (=DSM 44701T), isolated from a smear-ripened cheese.</title>
        <authorList>
            <consortium name="US DOE Joint Genome Institute (JGI-PGF)"/>
            <person name="Walter F."/>
            <person name="Albersmeier A."/>
            <person name="Kalinowski J."/>
            <person name="Ruckert C."/>
        </authorList>
    </citation>
    <scope>NUCLEOTIDE SEQUENCE</scope>
    <source>
        <strain evidence="1">CGMCC 1.12214</strain>
    </source>
</reference>
<dbReference type="AlphaFoldDB" id="A0A917MGH6"/>
<organism evidence="1 2">
    <name type="scientific">Alsobacter metallidurans</name>
    <dbReference type="NCBI Taxonomy" id="340221"/>
    <lineage>
        <taxon>Bacteria</taxon>
        <taxon>Pseudomonadati</taxon>
        <taxon>Pseudomonadota</taxon>
        <taxon>Alphaproteobacteria</taxon>
        <taxon>Hyphomicrobiales</taxon>
        <taxon>Alsobacteraceae</taxon>
        <taxon>Alsobacter</taxon>
    </lineage>
</organism>
<evidence type="ECO:0000313" key="2">
    <source>
        <dbReference type="Proteomes" id="UP000603912"/>
    </source>
</evidence>
<comment type="caution">
    <text evidence="1">The sequence shown here is derived from an EMBL/GenBank/DDBJ whole genome shotgun (WGS) entry which is preliminary data.</text>
</comment>
<dbReference type="Proteomes" id="UP000603912">
    <property type="component" value="Unassembled WGS sequence"/>
</dbReference>
<evidence type="ECO:0000313" key="1">
    <source>
        <dbReference type="EMBL" id="GGH10427.1"/>
    </source>
</evidence>
<proteinExistence type="predicted"/>
<reference evidence="1" key="2">
    <citation type="submission" date="2020-09" db="EMBL/GenBank/DDBJ databases">
        <authorList>
            <person name="Sun Q."/>
            <person name="Zhou Y."/>
        </authorList>
    </citation>
    <scope>NUCLEOTIDE SEQUENCE</scope>
    <source>
        <strain evidence="1">CGMCC 1.12214</strain>
    </source>
</reference>
<sequence>MMSFAAAAPHLVNLERPTVQKSLISAALLLVVTSTVGHAGSLRIVNKTRQPIAAVQVSHGRDWGPDHLEGRAIRFGEDRMLRWVSDGKHRLRLINSRQEECVLDGIDFDDGKVLTVTDRVLELCR</sequence>
<keyword evidence="2" id="KW-1185">Reference proteome</keyword>